<dbReference type="AlphaFoldDB" id="A0A1R1X672"/>
<dbReference type="EMBL" id="LSSN01005143">
    <property type="protein sequence ID" value="OMJ10148.1"/>
    <property type="molecule type" value="Genomic_DNA"/>
</dbReference>
<evidence type="ECO:0000313" key="1">
    <source>
        <dbReference type="EMBL" id="OMJ10148.1"/>
    </source>
</evidence>
<proteinExistence type="predicted"/>
<dbReference type="Proteomes" id="UP000187283">
    <property type="component" value="Unassembled WGS sequence"/>
</dbReference>
<evidence type="ECO:0000313" key="2">
    <source>
        <dbReference type="Proteomes" id="UP000187283"/>
    </source>
</evidence>
<comment type="caution">
    <text evidence="1">The sequence shown here is derived from an EMBL/GenBank/DDBJ whole genome shotgun (WGS) entry which is preliminary data.</text>
</comment>
<organism evidence="1 2">
    <name type="scientific">Smittium culicis</name>
    <dbReference type="NCBI Taxonomy" id="133412"/>
    <lineage>
        <taxon>Eukaryota</taxon>
        <taxon>Fungi</taxon>
        <taxon>Fungi incertae sedis</taxon>
        <taxon>Zoopagomycota</taxon>
        <taxon>Kickxellomycotina</taxon>
        <taxon>Harpellomycetes</taxon>
        <taxon>Harpellales</taxon>
        <taxon>Legeriomycetaceae</taxon>
        <taxon>Smittium</taxon>
    </lineage>
</organism>
<protein>
    <submittedName>
        <fullName evidence="1">Uncharacterized protein</fullName>
    </submittedName>
</protein>
<accession>A0A1R1X672</accession>
<sequence length="38" mass="4147">MWIGCLSTHDLKVSLINEEGLELVLMEATDMATSQPAV</sequence>
<keyword evidence="2" id="KW-1185">Reference proteome</keyword>
<feature type="non-terminal residue" evidence="1">
    <location>
        <position position="38"/>
    </location>
</feature>
<gene>
    <name evidence="1" type="ORF">AYI70_g10503</name>
</gene>
<reference evidence="1 2" key="1">
    <citation type="submission" date="2017-01" db="EMBL/GenBank/DDBJ databases">
        <authorList>
            <person name="Mah S.A."/>
            <person name="Swanson W.J."/>
            <person name="Moy G.W."/>
            <person name="Vacquier V.D."/>
        </authorList>
    </citation>
    <scope>NUCLEOTIDE SEQUENCE [LARGE SCALE GENOMIC DNA]</scope>
    <source>
        <strain evidence="1 2">GSMNP</strain>
    </source>
</reference>
<name>A0A1R1X672_9FUNG</name>